<feature type="region of interest" description="Disordered" evidence="4">
    <location>
        <begin position="554"/>
        <end position="575"/>
    </location>
</feature>
<dbReference type="GO" id="GO:0008234">
    <property type="term" value="F:cysteine-type peptidase activity"/>
    <property type="evidence" value="ECO:0007669"/>
    <property type="project" value="InterPro"/>
</dbReference>
<evidence type="ECO:0000256" key="3">
    <source>
        <dbReference type="ARBA" id="ARBA00023180"/>
    </source>
</evidence>
<dbReference type="AlphaFoldDB" id="A0A0J9U0N1"/>
<dbReference type="Proteomes" id="UP000053239">
    <property type="component" value="Unassembled WGS sequence"/>
</dbReference>
<dbReference type="PANTHER" id="PTHR12411">
    <property type="entry name" value="CYSTEINE PROTEASE FAMILY C1-RELATED"/>
    <property type="match status" value="1"/>
</dbReference>
<sequence length="1113" mass="121339">MEAYADAHVDAHVDAHMDTHLDTQMNAQMNAHRWRLSRFTSHKISAQYDQIKNYAKDNYCNHFCLILRNKMKSRLCALLILYMLLNRHSVKCGAAGGQGHGTGVSTDQGGTSQPNDNQRGTENGPSGDLTGRSQSGQPSGGGDTVTQTDQQVRASQTDGEAQVSARSQTNQVQSNTSPSASSGDQNGGSPGSTVQNPQHATSQAGSPTDVAATTSESFTNPIQVKASLLRDQKGLKITGPCKSYFQVYLVPYLYLNVNAKESEIEMDPMFMKVDDKIKFEKEKHLLNNICEDNKTFKLVVYMYEGELTIKWKVYPPKGETSSDKTLDIRKYKMKDIGQPITSMQVVVMSELNKTIYMESKNFAVMNQIPEKCDAIANECFLSGVLDVQKCYHCTLLLQKKENAEECFKFVSPTIKNRFEDIQTKGEDEENPNEVELEETIDLLLNKIYKNGEGESNEVDQLAIIDSSFQSDLLKYCSLMKEVDTSGSLDNHQLGDAEDVFANLTHLLQSNSDHDVPSLKNKLKSPAICLKNVGHWVGSKTGLVLPTLEYSTSQDNAESFDEGEEVTSNSTTTQSADVHPLNVSDKLFCNDEYCDRAKDSSSCIAKIEAGDQGDCSTSWLFASKVHLEAIKCMKGHDHVASSALYVANCSGKEANDKCHAASNPLEFLNTLEETKFLAAESDLPYSYKAVNNACPEPKSHWKNLWENVKLLDPTNEPNSVSTKGYTAYQSDHFKGNMDAFIKLVKSEVMKKGSVIAYVKAEGVLSYDLNGKKVQSLCGGETPDLAVNIVGYGNYISAEGQKKSYWLLQNSWGKHWGDKGTFKVDMLGPDHCHHNFIHTAAVFNLDMPQASPPPVEFQLSNYYLKSSPDFYTNLYYKNVNAPAGGAKVYGSEAELEATVEGAKNGVAQPAAGGGRDAAQEAAQPTEGGGNGQSEAAPEVAEPPAAPGPVDGEASSRTTVESPVTPQQAEEGTPSASLTTDQSSAQAQGPQSSGGAGQGVAPTQPVVPTPTPQHTSTAVLVKAPPAQSADAESKEVLHILKHVKDNKVKTNLVTYSTTKSITDDHSCSRSHAQDPEKQSECIDFCEKNWNACADKISPGYCLMQKRGKNDCIFCYV</sequence>
<gene>
    <name evidence="6" type="ORF">PVNG_01899</name>
</gene>
<dbReference type="CDD" id="cd02619">
    <property type="entry name" value="Peptidase_C1"/>
    <property type="match status" value="1"/>
</dbReference>
<proteinExistence type="inferred from homology"/>
<keyword evidence="2" id="KW-0865">Zymogen</keyword>
<dbReference type="SMART" id="SM00645">
    <property type="entry name" value="Pept_C1"/>
    <property type="match status" value="1"/>
</dbReference>
<reference evidence="6 7" key="1">
    <citation type="submission" date="2011-09" db="EMBL/GenBank/DDBJ databases">
        <title>The Genome Sequence of Plasmodium vivax North Korean.</title>
        <authorList>
            <consortium name="The Broad Institute Genome Sequencing Platform"/>
            <consortium name="The Broad Institute Genome Sequencing Center for Infectious Disease"/>
            <person name="Neafsey D."/>
            <person name="Carlton J."/>
            <person name="Barnwell J."/>
            <person name="Collins W."/>
            <person name="Escalante A."/>
            <person name="Mullikin J."/>
            <person name="Saul A."/>
            <person name="Guigo R."/>
            <person name="Camara F."/>
            <person name="Young S.K."/>
            <person name="Zeng Q."/>
            <person name="Gargeya S."/>
            <person name="Fitzgerald M."/>
            <person name="Haas B."/>
            <person name="Abouelleil A."/>
            <person name="Alvarado L."/>
            <person name="Arachchi H.M."/>
            <person name="Berlin A."/>
            <person name="Brown A."/>
            <person name="Chapman S.B."/>
            <person name="Chen Z."/>
            <person name="Dunbar C."/>
            <person name="Freedman E."/>
            <person name="Gearin G."/>
            <person name="Gellesch M."/>
            <person name="Goldberg J."/>
            <person name="Griggs A."/>
            <person name="Gujja S."/>
            <person name="Heiman D."/>
            <person name="Howarth C."/>
            <person name="Larson L."/>
            <person name="Lui A."/>
            <person name="MacDonald P.J.P."/>
            <person name="Montmayeur A."/>
            <person name="Murphy C."/>
            <person name="Neiman D."/>
            <person name="Pearson M."/>
            <person name="Priest M."/>
            <person name="Roberts A."/>
            <person name="Saif S."/>
            <person name="Shea T."/>
            <person name="Shenoy N."/>
            <person name="Sisk P."/>
            <person name="Stolte C."/>
            <person name="Sykes S."/>
            <person name="Wortman J."/>
            <person name="Nusbaum C."/>
            <person name="Birren B."/>
        </authorList>
    </citation>
    <scope>NUCLEOTIDE SEQUENCE [LARGE SCALE GENOMIC DNA]</scope>
    <source>
        <strain evidence="6 7">North Korean</strain>
    </source>
</reference>
<feature type="region of interest" description="Disordered" evidence="4">
    <location>
        <begin position="95"/>
        <end position="213"/>
    </location>
</feature>
<feature type="region of interest" description="Disordered" evidence="4">
    <location>
        <begin position="904"/>
        <end position="1013"/>
    </location>
</feature>
<protein>
    <recommendedName>
        <fullName evidence="5">Peptidase C1A papain C-terminal domain-containing protein</fullName>
    </recommendedName>
</protein>
<dbReference type="SUPFAM" id="SSF54001">
    <property type="entry name" value="Cysteine proteinases"/>
    <property type="match status" value="1"/>
</dbReference>
<dbReference type="InterPro" id="IPR013128">
    <property type="entry name" value="Peptidase_C1A"/>
</dbReference>
<name>A0A0J9U0N1_PLAVI</name>
<evidence type="ECO:0000313" key="6">
    <source>
        <dbReference type="EMBL" id="KNA01457.1"/>
    </source>
</evidence>
<feature type="domain" description="Peptidase C1A papain C-terminal" evidence="5">
    <location>
        <begin position="589"/>
        <end position="841"/>
    </location>
</feature>
<dbReference type="GO" id="GO:0006508">
    <property type="term" value="P:proteolysis"/>
    <property type="evidence" value="ECO:0007669"/>
    <property type="project" value="InterPro"/>
</dbReference>
<dbReference type="InterPro" id="IPR038765">
    <property type="entry name" value="Papain-like_cys_pep_sf"/>
</dbReference>
<feature type="compositionally biased region" description="Polar residues" evidence="4">
    <location>
        <begin position="191"/>
        <end position="213"/>
    </location>
</feature>
<evidence type="ECO:0000259" key="5">
    <source>
        <dbReference type="SMART" id="SM00645"/>
    </source>
</evidence>
<dbReference type="EMBL" id="KQ235261">
    <property type="protein sequence ID" value="KNA01457.1"/>
    <property type="molecule type" value="Genomic_DNA"/>
</dbReference>
<feature type="compositionally biased region" description="Polar residues" evidence="4">
    <location>
        <begin position="952"/>
        <end position="978"/>
    </location>
</feature>
<evidence type="ECO:0000256" key="2">
    <source>
        <dbReference type="ARBA" id="ARBA00023145"/>
    </source>
</evidence>
<evidence type="ECO:0000256" key="1">
    <source>
        <dbReference type="ARBA" id="ARBA00008455"/>
    </source>
</evidence>
<feature type="compositionally biased region" description="Polar residues" evidence="4">
    <location>
        <begin position="565"/>
        <end position="575"/>
    </location>
</feature>
<feature type="compositionally biased region" description="Low complexity" evidence="4">
    <location>
        <begin position="932"/>
        <end position="950"/>
    </location>
</feature>
<evidence type="ECO:0000256" key="4">
    <source>
        <dbReference type="SAM" id="MobiDB-lite"/>
    </source>
</evidence>
<dbReference type="InterPro" id="IPR000668">
    <property type="entry name" value="Peptidase_C1A_C"/>
</dbReference>
<feature type="compositionally biased region" description="Polar residues" evidence="4">
    <location>
        <begin position="104"/>
        <end position="124"/>
    </location>
</feature>
<accession>A0A0J9U0N1</accession>
<dbReference type="Pfam" id="PF00112">
    <property type="entry name" value="Peptidase_C1"/>
    <property type="match status" value="1"/>
</dbReference>
<feature type="compositionally biased region" description="Low complexity" evidence="4">
    <location>
        <begin position="979"/>
        <end position="988"/>
    </location>
</feature>
<evidence type="ECO:0000313" key="7">
    <source>
        <dbReference type="Proteomes" id="UP000053239"/>
    </source>
</evidence>
<feature type="compositionally biased region" description="Polar residues" evidence="4">
    <location>
        <begin position="144"/>
        <end position="184"/>
    </location>
</feature>
<comment type="similarity">
    <text evidence="1">Belongs to the peptidase C1 family.</text>
</comment>
<keyword evidence="3" id="KW-0325">Glycoprotein</keyword>
<organism evidence="6 7">
    <name type="scientific">Plasmodium vivax North Korean</name>
    <dbReference type="NCBI Taxonomy" id="1035514"/>
    <lineage>
        <taxon>Eukaryota</taxon>
        <taxon>Sar</taxon>
        <taxon>Alveolata</taxon>
        <taxon>Apicomplexa</taxon>
        <taxon>Aconoidasida</taxon>
        <taxon>Haemosporida</taxon>
        <taxon>Plasmodiidae</taxon>
        <taxon>Plasmodium</taxon>
        <taxon>Plasmodium (Plasmodium)</taxon>
    </lineage>
</organism>
<dbReference type="Gene3D" id="3.90.70.10">
    <property type="entry name" value="Cysteine proteinases"/>
    <property type="match status" value="1"/>
</dbReference>